<feature type="region of interest" description="Disordered" evidence="1">
    <location>
        <begin position="942"/>
        <end position="978"/>
    </location>
</feature>
<dbReference type="AlphaFoldDB" id="A0AAV7IR18"/>
<keyword evidence="4" id="KW-1185">Reference proteome</keyword>
<name>A0AAV7IR18_COTGL</name>
<keyword evidence="2" id="KW-1133">Transmembrane helix</keyword>
<feature type="compositionally biased region" description="Basic and acidic residues" evidence="1">
    <location>
        <begin position="581"/>
        <end position="590"/>
    </location>
</feature>
<protein>
    <submittedName>
        <fullName evidence="3">Uncharacterized protein</fullName>
    </submittedName>
</protein>
<sequence length="978" mass="108923">MIKRSRARGIAVIPSGSTVLRLFGRGYKIFILISILTSLITTIGCISAVPYDQRSAFWQRRTDPDDIPGVIPIDFSDSFNNAAANGDTRRKHLTDEDYFTVTPADANRRRHFQDLNVKNGANHHITVENNLPSLYNEGVQLENEEYYKNVDNRHLPKFHESSVNNEADNIIAGHKIVNNHLPNFEGPNLENEAGHENIDIQSPSLLEKGLEIENGGVGTEKPENNENDANDQLLSFHGLSSEGKSDYQHIGDAIVTPYQASEPKTSSDLVKNTLLKTEEKDDAIPQSIVKENESSDSKNIDLASEHQSSEIQKNLTPSKLNFESFFKLDHQNDSNSPEKSHLDHKTNEEEEKTATCPNAKNKNHIIKIFAKNISSLPFEDDLKGRFDPDSSKSTKVYVGEDVTVCWTEITTIKENSLLASPNRQVIREYAISFENSATIPDEYIECSKMEGEISDDSRICDSKFPSTIDQDTRKSRLINTTTRSREGDLDVTQIKVIKCGVGSLVTREVFKIGKNESKRIEIKVSPLTKKPEGCEESKETPKLLLKKCSEEVCNVKHYDDIEDDKASSIGASSTTLSSTLRLEESSKTEIPDSTTILDSTETIKTSLAENYEASSSTKLSILLEPTEPVTKSLEVSPETLESDDQKEDLQTTSPDYSYPDYSETGSGDCSEETVTDGGIPVEPNDDHARIDKADIDVVKVPLVIHVTEPNIVDVERRSHELRTTSETRKSTLPINSSIIDEKGEKHQLALKIKVSLEQIDSENPHKIADIERNLTLEEPLSDHGNNSLIQQLDALNRSGDSLEAIKEILNCSLLDRFSKDITSTEKTTYRKESEQDFNKLIDDVSEAIGQHKEGRRARNKRSINEGIEKLGSWSNERFMKLESGKIVVELEEIVEVFEVVELSDVEGRSGKFDEGFDVELPNVEGFVVELPDVEGFVVELPDAEESSVEVPDVDESSVEVPDAEGSSVGFEDDGSVTS</sequence>
<dbReference type="EMBL" id="JAHXZJ010000747">
    <property type="protein sequence ID" value="KAH0557786.1"/>
    <property type="molecule type" value="Genomic_DNA"/>
</dbReference>
<evidence type="ECO:0000256" key="1">
    <source>
        <dbReference type="SAM" id="MobiDB-lite"/>
    </source>
</evidence>
<comment type="caution">
    <text evidence="3">The sequence shown here is derived from an EMBL/GenBank/DDBJ whole genome shotgun (WGS) entry which is preliminary data.</text>
</comment>
<gene>
    <name evidence="3" type="ORF">KQX54_011706</name>
</gene>
<accession>A0AAV7IR18</accession>
<reference evidence="3 4" key="1">
    <citation type="journal article" date="2021" name="J. Hered.">
        <title>A chromosome-level genome assembly of the parasitoid wasp, Cotesia glomerata (Hymenoptera: Braconidae).</title>
        <authorList>
            <person name="Pinto B.J."/>
            <person name="Weis J.J."/>
            <person name="Gamble T."/>
            <person name="Ode P.J."/>
            <person name="Paul R."/>
            <person name="Zaspel J.M."/>
        </authorList>
    </citation>
    <scope>NUCLEOTIDE SEQUENCE [LARGE SCALE GENOMIC DNA]</scope>
    <source>
        <strain evidence="3">CgM1</strain>
    </source>
</reference>
<feature type="compositionally biased region" description="Acidic residues" evidence="1">
    <location>
        <begin position="942"/>
        <end position="957"/>
    </location>
</feature>
<keyword evidence="2" id="KW-0472">Membrane</keyword>
<organism evidence="3 4">
    <name type="scientific">Cotesia glomerata</name>
    <name type="common">Lepidopteran parasitic wasp</name>
    <name type="synonym">Apanteles glomeratus</name>
    <dbReference type="NCBI Taxonomy" id="32391"/>
    <lineage>
        <taxon>Eukaryota</taxon>
        <taxon>Metazoa</taxon>
        <taxon>Ecdysozoa</taxon>
        <taxon>Arthropoda</taxon>
        <taxon>Hexapoda</taxon>
        <taxon>Insecta</taxon>
        <taxon>Pterygota</taxon>
        <taxon>Neoptera</taxon>
        <taxon>Endopterygota</taxon>
        <taxon>Hymenoptera</taxon>
        <taxon>Apocrita</taxon>
        <taxon>Ichneumonoidea</taxon>
        <taxon>Braconidae</taxon>
        <taxon>Microgastrinae</taxon>
        <taxon>Cotesia</taxon>
    </lineage>
</organism>
<feature type="region of interest" description="Disordered" evidence="1">
    <location>
        <begin position="329"/>
        <end position="358"/>
    </location>
</feature>
<feature type="transmembrane region" description="Helical" evidence="2">
    <location>
        <begin position="29"/>
        <end position="51"/>
    </location>
</feature>
<evidence type="ECO:0000313" key="4">
    <source>
        <dbReference type="Proteomes" id="UP000826195"/>
    </source>
</evidence>
<feature type="region of interest" description="Disordered" evidence="1">
    <location>
        <begin position="573"/>
        <end position="593"/>
    </location>
</feature>
<keyword evidence="2" id="KW-0812">Transmembrane</keyword>
<feature type="compositionally biased region" description="Basic and acidic residues" evidence="1">
    <location>
        <begin position="290"/>
        <end position="308"/>
    </location>
</feature>
<feature type="region of interest" description="Disordered" evidence="1">
    <location>
        <begin position="629"/>
        <end position="673"/>
    </location>
</feature>
<feature type="region of interest" description="Disordered" evidence="1">
    <location>
        <begin position="276"/>
        <end position="312"/>
    </location>
</feature>
<feature type="compositionally biased region" description="Basic and acidic residues" evidence="1">
    <location>
        <begin position="329"/>
        <end position="347"/>
    </location>
</feature>
<proteinExistence type="predicted"/>
<evidence type="ECO:0000256" key="2">
    <source>
        <dbReference type="SAM" id="Phobius"/>
    </source>
</evidence>
<evidence type="ECO:0000313" key="3">
    <source>
        <dbReference type="EMBL" id="KAH0557786.1"/>
    </source>
</evidence>
<dbReference type="Proteomes" id="UP000826195">
    <property type="component" value="Unassembled WGS sequence"/>
</dbReference>